<sequence length="46" mass="5414">MKEQTILFWLMHPFGIKHSQLANLSESFKLHSSFIFGFGYFYKGSI</sequence>
<evidence type="ECO:0000313" key="1">
    <source>
        <dbReference type="EMBL" id="MBB6503007.1"/>
    </source>
</evidence>
<comment type="caution">
    <text evidence="1">The sequence shown here is derived from an EMBL/GenBank/DDBJ whole genome shotgun (WGS) entry which is preliminary data.</text>
</comment>
<accession>A0A7X0JAI9</accession>
<reference evidence="1 2" key="1">
    <citation type="submission" date="2020-08" db="EMBL/GenBank/DDBJ databases">
        <title>Genomic Encyclopedia of Type Strains, Phase IV (KMG-V): Genome sequencing to study the core and pangenomes of soil and plant-associated prokaryotes.</title>
        <authorList>
            <person name="Whitman W."/>
        </authorList>
    </citation>
    <scope>NUCLEOTIDE SEQUENCE [LARGE SCALE GENOMIC DNA]</scope>
    <source>
        <strain evidence="1 2">M2T3</strain>
    </source>
</reference>
<dbReference type="EMBL" id="JACHCC010000019">
    <property type="protein sequence ID" value="MBB6503007.1"/>
    <property type="molecule type" value="Genomic_DNA"/>
</dbReference>
<organism evidence="1 2">
    <name type="scientific">Pedobacter cryoconitis</name>
    <dbReference type="NCBI Taxonomy" id="188932"/>
    <lineage>
        <taxon>Bacteria</taxon>
        <taxon>Pseudomonadati</taxon>
        <taxon>Bacteroidota</taxon>
        <taxon>Sphingobacteriia</taxon>
        <taxon>Sphingobacteriales</taxon>
        <taxon>Sphingobacteriaceae</taxon>
        <taxon>Pedobacter</taxon>
    </lineage>
</organism>
<name>A0A7X0JAI9_9SPHI</name>
<dbReference type="Proteomes" id="UP000521017">
    <property type="component" value="Unassembled WGS sequence"/>
</dbReference>
<dbReference type="AlphaFoldDB" id="A0A7X0JAI9"/>
<evidence type="ECO:0000313" key="2">
    <source>
        <dbReference type="Proteomes" id="UP000521017"/>
    </source>
</evidence>
<proteinExistence type="predicted"/>
<gene>
    <name evidence="1" type="ORF">HDF25_005193</name>
</gene>
<protein>
    <submittedName>
        <fullName evidence="1">Uncharacterized protein</fullName>
    </submittedName>
</protein>